<dbReference type="GO" id="GO:0016491">
    <property type="term" value="F:oxidoreductase activity"/>
    <property type="evidence" value="ECO:0007669"/>
    <property type="project" value="UniProtKB-KW"/>
</dbReference>
<dbReference type="SUPFAM" id="SSF51905">
    <property type="entry name" value="FAD/NAD(P)-binding domain"/>
    <property type="match status" value="1"/>
</dbReference>
<feature type="modified residue" description="4-aspartylphosphate" evidence="3">
    <location>
        <position position="62"/>
    </location>
</feature>
<dbReference type="GO" id="GO:0000160">
    <property type="term" value="P:phosphorelay signal transduction system"/>
    <property type="evidence" value="ECO:0007669"/>
    <property type="project" value="InterPro"/>
</dbReference>
<dbReference type="PANTHER" id="PTHR48105">
    <property type="entry name" value="THIOREDOXIN REDUCTASE 1-RELATED-RELATED"/>
    <property type="match status" value="1"/>
</dbReference>
<accession>A0AAE4ZA29</accession>
<dbReference type="InterPro" id="IPR001789">
    <property type="entry name" value="Sig_transdc_resp-reg_receiver"/>
</dbReference>
<dbReference type="CDD" id="cd17595">
    <property type="entry name" value="REC_TrxB"/>
    <property type="match status" value="1"/>
</dbReference>
<evidence type="ECO:0000259" key="4">
    <source>
        <dbReference type="PROSITE" id="PS50110"/>
    </source>
</evidence>
<sequence>MAKPAILTLDDDVDVLRAVERDLRREYGSEYRVTRADSGASALQLLEELKRRGEPSALMLVDQRMPAMSGVEFLQRAVEIFPESKRVLLTAYADTEAAIRAINEVHIDHYLLKPWDPPEEKLYPVLTDLLDDWRSAYRPPFEGIRVVGSQWAPASHRIKEFLARNNIPYLWMDPEVSKEARRLIEVSGTNKLELPCLFFPDGSMLEKPENREIAERCGLQTSADMPFYDLVVVGAGPAGLAASVYGASEGLRTLVVEKQAPGGQAGMSSRIENYLGFPGGVSGGELARRAVSQARRFGAEVLSAQEAVGLSVDGPSKTVKLGDGSELKCRALLIATGVSYRQLDAEGIERLAGAGVYYGAAMTEGESVRNQDVYIIGGANSAGQAAMYFSGYARTVTMLVRGASLSSNMSQYLIDQIDGADNIQVRTGCEVVEVLGETRLEKLVIAGDGDNTRETVSAAALFIFIGAIPHTEWLGDLVARDERGFVLSGAEAAANGKATQFQLQNRLPFLLETSLPGVFVAGDVRHGSVKRVASAVGEGSMAVMYVHRYLSSV</sequence>
<organism evidence="5 6">
    <name type="scientific">Candidatus Kutchimonas denitrificans</name>
    <dbReference type="NCBI Taxonomy" id="3056748"/>
    <lineage>
        <taxon>Bacteria</taxon>
        <taxon>Pseudomonadati</taxon>
        <taxon>Gemmatimonadota</taxon>
        <taxon>Gemmatimonadia</taxon>
        <taxon>Candidatus Palauibacterales</taxon>
        <taxon>Candidatus Palauibacteraceae</taxon>
        <taxon>Candidatus Kutchimonas</taxon>
    </lineage>
</organism>
<dbReference type="PRINTS" id="PR00368">
    <property type="entry name" value="FADPNR"/>
</dbReference>
<evidence type="ECO:0000256" key="1">
    <source>
        <dbReference type="ARBA" id="ARBA00022630"/>
    </source>
</evidence>
<dbReference type="InterPro" id="IPR011006">
    <property type="entry name" value="CheY-like_superfamily"/>
</dbReference>
<name>A0AAE4ZA29_9BACT</name>
<dbReference type="InterPro" id="IPR023753">
    <property type="entry name" value="FAD/NAD-binding_dom"/>
</dbReference>
<keyword evidence="3" id="KW-0597">Phosphoprotein</keyword>
<dbReference type="PROSITE" id="PS50110">
    <property type="entry name" value="RESPONSE_REGULATORY"/>
    <property type="match status" value="1"/>
</dbReference>
<dbReference type="PRINTS" id="PR00469">
    <property type="entry name" value="PNDRDTASEII"/>
</dbReference>
<dbReference type="Gene3D" id="3.40.30.10">
    <property type="entry name" value="Glutaredoxin"/>
    <property type="match status" value="1"/>
</dbReference>
<dbReference type="SMART" id="SM00448">
    <property type="entry name" value="REC"/>
    <property type="match status" value="1"/>
</dbReference>
<dbReference type="Pfam" id="PF07992">
    <property type="entry name" value="Pyr_redox_2"/>
    <property type="match status" value="1"/>
</dbReference>
<protein>
    <submittedName>
        <fullName evidence="5">FAD-dependent oxidoreductase</fullName>
    </submittedName>
</protein>
<dbReference type="EMBL" id="JAACAK010000072">
    <property type="protein sequence ID" value="NIR75337.1"/>
    <property type="molecule type" value="Genomic_DNA"/>
</dbReference>
<reference evidence="5 6" key="1">
    <citation type="submission" date="2020-01" db="EMBL/GenBank/DDBJ databases">
        <title>Genomes assembled from Gulf of Kutch pelagic sediment metagenomes.</title>
        <authorList>
            <person name="Chandrashekar M."/>
            <person name="Mahajan M.S."/>
            <person name="Dave K.J."/>
            <person name="Vatsa P."/>
            <person name="Nathani N.M."/>
        </authorList>
    </citation>
    <scope>NUCLEOTIDE SEQUENCE [LARGE SCALE GENOMIC DNA]</scope>
    <source>
        <strain evidence="5">KS3-K002</strain>
    </source>
</reference>
<dbReference type="Gene3D" id="3.40.50.2300">
    <property type="match status" value="1"/>
</dbReference>
<comment type="caution">
    <text evidence="5">The sequence shown here is derived from an EMBL/GenBank/DDBJ whole genome shotgun (WGS) entry which is preliminary data.</text>
</comment>
<evidence type="ECO:0000256" key="2">
    <source>
        <dbReference type="ARBA" id="ARBA00023002"/>
    </source>
</evidence>
<dbReference type="InterPro" id="IPR036188">
    <property type="entry name" value="FAD/NAD-bd_sf"/>
</dbReference>
<keyword evidence="2" id="KW-0560">Oxidoreductase</keyword>
<gene>
    <name evidence="5" type="ORF">GWO12_09545</name>
</gene>
<dbReference type="Proteomes" id="UP000702544">
    <property type="component" value="Unassembled WGS sequence"/>
</dbReference>
<dbReference type="SUPFAM" id="SSF52172">
    <property type="entry name" value="CheY-like"/>
    <property type="match status" value="1"/>
</dbReference>
<dbReference type="InterPro" id="IPR050097">
    <property type="entry name" value="Ferredoxin-NADP_redctase_2"/>
</dbReference>
<evidence type="ECO:0000313" key="5">
    <source>
        <dbReference type="EMBL" id="NIR75337.1"/>
    </source>
</evidence>
<proteinExistence type="predicted"/>
<evidence type="ECO:0000313" key="6">
    <source>
        <dbReference type="Proteomes" id="UP000702544"/>
    </source>
</evidence>
<dbReference type="Pfam" id="PF00072">
    <property type="entry name" value="Response_reg"/>
    <property type="match status" value="1"/>
</dbReference>
<evidence type="ECO:0000256" key="3">
    <source>
        <dbReference type="PROSITE-ProRule" id="PRU00169"/>
    </source>
</evidence>
<feature type="domain" description="Response regulatory" evidence="4">
    <location>
        <begin position="5"/>
        <end position="128"/>
    </location>
</feature>
<keyword evidence="1" id="KW-0285">Flavoprotein</keyword>
<dbReference type="Gene3D" id="3.50.50.60">
    <property type="entry name" value="FAD/NAD(P)-binding domain"/>
    <property type="match status" value="2"/>
</dbReference>
<dbReference type="AlphaFoldDB" id="A0AAE4ZA29"/>